<organism evidence="3 4">
    <name type="scientific">Priapulus caudatus</name>
    <name type="common">Priapulid worm</name>
    <dbReference type="NCBI Taxonomy" id="37621"/>
    <lineage>
        <taxon>Eukaryota</taxon>
        <taxon>Metazoa</taxon>
        <taxon>Ecdysozoa</taxon>
        <taxon>Scalidophora</taxon>
        <taxon>Priapulida</taxon>
        <taxon>Priapulimorpha</taxon>
        <taxon>Priapulimorphida</taxon>
        <taxon>Priapulidae</taxon>
        <taxon>Priapulus</taxon>
    </lineage>
</organism>
<sequence>MRAFVDRNREVNPILNAVIAERFDAAIQEAEMVDAILDAGETDQRYTQEKAPFLGVPFTAKEAFAMIGMPNSAGLWDRRDLISNTDADAVQRLREAGAIPIGLTNCSELCMWWESSNVVYGRTNNAYDQTRIVGGSSGGEGCILSAAGSVVGIGSDVGGSIRMPAFFNGIFGHKPTSGIVSNGGQFPQATDKMVHFLVTGPMCRYAADLVPMLKVMAGPSGLSRLQLDSKVDLKSLTIYTMEDDGGCPVVSPVHPEIKAAQKRVADYFENEIGCTVKRVNLKLMKYSLQIWSAMMASSDSPSFAQELSGYMLPEERRPVSCTLELFKWLMCSSSHTLPAIGLGLMENLALVDEKAIAMCASLKNELSDMLGNNGVLLYPPHPLPAVYHNQPLFVMYNFAYTAIFNVLGVPVTQCPLGVGGEGLPIGVQVVGAQHNDHLTLAVAAEIERGFGGWVQPGTSGH</sequence>
<comment type="similarity">
    <text evidence="1">Belongs to the amidase family.</text>
</comment>
<dbReference type="Gene3D" id="3.90.1300.10">
    <property type="entry name" value="Amidase signature (AS) domain"/>
    <property type="match status" value="1"/>
</dbReference>
<dbReference type="GeneID" id="106821323"/>
<accession>A0ABM1FAU1</accession>
<keyword evidence="3" id="KW-1185">Reference proteome</keyword>
<proteinExistence type="inferred from homology"/>
<gene>
    <name evidence="4" type="primary">LOC106821323</name>
</gene>
<dbReference type="InterPro" id="IPR036928">
    <property type="entry name" value="AS_sf"/>
</dbReference>
<evidence type="ECO:0000313" key="4">
    <source>
        <dbReference type="RefSeq" id="XP_014681562.1"/>
    </source>
</evidence>
<evidence type="ECO:0000256" key="1">
    <source>
        <dbReference type="ARBA" id="ARBA00009199"/>
    </source>
</evidence>
<feature type="domain" description="Amidase" evidence="2">
    <location>
        <begin position="2"/>
        <end position="440"/>
    </location>
</feature>
<dbReference type="SUPFAM" id="SSF75304">
    <property type="entry name" value="Amidase signature (AS) enzymes"/>
    <property type="match status" value="1"/>
</dbReference>
<dbReference type="PANTHER" id="PTHR43372">
    <property type="entry name" value="FATTY-ACID AMIDE HYDROLASE"/>
    <property type="match status" value="1"/>
</dbReference>
<dbReference type="Pfam" id="PF01425">
    <property type="entry name" value="Amidase"/>
    <property type="match status" value="1"/>
</dbReference>
<evidence type="ECO:0000259" key="2">
    <source>
        <dbReference type="Pfam" id="PF01425"/>
    </source>
</evidence>
<protein>
    <submittedName>
        <fullName evidence="4">Fatty-acid amide hydrolase 2-like</fullName>
    </submittedName>
</protein>
<name>A0ABM1FAU1_PRICU</name>
<dbReference type="InterPro" id="IPR020556">
    <property type="entry name" value="Amidase_CS"/>
</dbReference>
<dbReference type="InterPro" id="IPR023631">
    <property type="entry name" value="Amidase_dom"/>
</dbReference>
<dbReference type="Proteomes" id="UP000695022">
    <property type="component" value="Unplaced"/>
</dbReference>
<dbReference type="InterPro" id="IPR052739">
    <property type="entry name" value="FAAH2"/>
</dbReference>
<dbReference type="PROSITE" id="PS00571">
    <property type="entry name" value="AMIDASES"/>
    <property type="match status" value="1"/>
</dbReference>
<dbReference type="PANTHER" id="PTHR43372:SF4">
    <property type="entry name" value="FATTY-ACID AMIDE HYDROLASE 2"/>
    <property type="match status" value="1"/>
</dbReference>
<reference evidence="4" key="1">
    <citation type="submission" date="2025-08" db="UniProtKB">
        <authorList>
            <consortium name="RefSeq"/>
        </authorList>
    </citation>
    <scope>IDENTIFICATION</scope>
</reference>
<evidence type="ECO:0000313" key="3">
    <source>
        <dbReference type="Proteomes" id="UP000695022"/>
    </source>
</evidence>
<dbReference type="RefSeq" id="XP_014681562.1">
    <property type="nucleotide sequence ID" value="XM_014826076.1"/>
</dbReference>